<protein>
    <submittedName>
        <fullName evidence="1">Uncharacterized protein</fullName>
    </submittedName>
</protein>
<proteinExistence type="predicted"/>
<comment type="caution">
    <text evidence="1">The sequence shown here is derived from an EMBL/GenBank/DDBJ whole genome shotgun (WGS) entry which is preliminary data.</text>
</comment>
<reference evidence="1 2" key="1">
    <citation type="journal article" date="2019" name="Int. J. Syst. Evol. Microbiol.">
        <title>Anaerobacillus alkaliphilus sp. nov., a novel alkaliphilic and moderately halophilic bacterium.</title>
        <authorList>
            <person name="Borsodi A.K."/>
            <person name="Aszalos J.M."/>
            <person name="Bihari P."/>
            <person name="Nagy I."/>
            <person name="Schumann P."/>
            <person name="Sproer C."/>
            <person name="Kovacs A.L."/>
            <person name="Boka K."/>
            <person name="Dobosy P."/>
            <person name="Ovari M."/>
            <person name="Szili-Kovacs T."/>
            <person name="Toth E."/>
        </authorList>
    </citation>
    <scope>NUCLEOTIDE SEQUENCE [LARGE SCALE GENOMIC DNA]</scope>
    <source>
        <strain evidence="1 2">B16-10</strain>
    </source>
</reference>
<sequence length="129" mass="15077">MHNVNKTKINTDVIYWLNQKTKTSNHSVVLVDGFCFMLRKLKLQGAVRLVPGNFFHQRFWKSLDRTLNYNLTGNKKRINVSLYRFYYDVSVSEGLIKLVDGRASLTNEGKLFLTISSEEQLNFLLSKIW</sequence>
<dbReference type="Proteomes" id="UP000290649">
    <property type="component" value="Unassembled WGS sequence"/>
</dbReference>
<evidence type="ECO:0000313" key="2">
    <source>
        <dbReference type="Proteomes" id="UP000290649"/>
    </source>
</evidence>
<dbReference type="OrthoDB" id="2867593at2"/>
<dbReference type="EMBL" id="QOUX01000001">
    <property type="protein sequence ID" value="RXJ03894.1"/>
    <property type="molecule type" value="Genomic_DNA"/>
</dbReference>
<dbReference type="AlphaFoldDB" id="A0A4Q0VW87"/>
<organism evidence="1 2">
    <name type="scientific">Anaerobacillus alkaliphilus</name>
    <dbReference type="NCBI Taxonomy" id="1548597"/>
    <lineage>
        <taxon>Bacteria</taxon>
        <taxon>Bacillati</taxon>
        <taxon>Bacillota</taxon>
        <taxon>Bacilli</taxon>
        <taxon>Bacillales</taxon>
        <taxon>Bacillaceae</taxon>
        <taxon>Anaerobacillus</taxon>
    </lineage>
</organism>
<dbReference type="RefSeq" id="WP_129076236.1">
    <property type="nucleotide sequence ID" value="NZ_QOUX01000001.1"/>
</dbReference>
<gene>
    <name evidence="1" type="ORF">DS745_00435</name>
</gene>
<name>A0A4Q0VW87_9BACI</name>
<evidence type="ECO:0000313" key="1">
    <source>
        <dbReference type="EMBL" id="RXJ03894.1"/>
    </source>
</evidence>
<keyword evidence="2" id="KW-1185">Reference proteome</keyword>
<accession>A0A4Q0VW87</accession>